<accession>A0A5J4V2B1</accession>
<evidence type="ECO:0000313" key="2">
    <source>
        <dbReference type="Proteomes" id="UP000324800"/>
    </source>
</evidence>
<dbReference type="Proteomes" id="UP000324800">
    <property type="component" value="Unassembled WGS sequence"/>
</dbReference>
<dbReference type="EMBL" id="SNRW01010058">
    <property type="protein sequence ID" value="KAA6377086.1"/>
    <property type="molecule type" value="Genomic_DNA"/>
</dbReference>
<protein>
    <submittedName>
        <fullName evidence="1">Uncharacterized protein</fullName>
    </submittedName>
</protein>
<evidence type="ECO:0000313" key="1">
    <source>
        <dbReference type="EMBL" id="KAA6377086.1"/>
    </source>
</evidence>
<organism evidence="1 2">
    <name type="scientific">Streblomastix strix</name>
    <dbReference type="NCBI Taxonomy" id="222440"/>
    <lineage>
        <taxon>Eukaryota</taxon>
        <taxon>Metamonada</taxon>
        <taxon>Preaxostyla</taxon>
        <taxon>Oxymonadida</taxon>
        <taxon>Streblomastigidae</taxon>
        <taxon>Streblomastix</taxon>
    </lineage>
</organism>
<dbReference type="AlphaFoldDB" id="A0A5J4V2B1"/>
<reference evidence="1 2" key="1">
    <citation type="submission" date="2019-03" db="EMBL/GenBank/DDBJ databases">
        <title>Single cell metagenomics reveals metabolic interactions within the superorganism composed of flagellate Streblomastix strix and complex community of Bacteroidetes bacteria on its surface.</title>
        <authorList>
            <person name="Treitli S.C."/>
            <person name="Kolisko M."/>
            <person name="Husnik F."/>
            <person name="Keeling P."/>
            <person name="Hampl V."/>
        </authorList>
    </citation>
    <scope>NUCLEOTIDE SEQUENCE [LARGE SCALE GENOMIC DNA]</scope>
    <source>
        <strain evidence="1">ST1C</strain>
    </source>
</reference>
<name>A0A5J4V2B1_9EUKA</name>
<comment type="caution">
    <text evidence="1">The sequence shown here is derived from an EMBL/GenBank/DDBJ whole genome shotgun (WGS) entry which is preliminary data.</text>
</comment>
<gene>
    <name evidence="1" type="ORF">EZS28_027388</name>
</gene>
<sequence>MNGLPTLAPAGNTHSRIYPPVPLLYVLDIGLSIVVVSPLAHSTSEANPPDVHGHFYNKSLVPFAAAAAFIKGTFKVSLCTFNG</sequence>
<proteinExistence type="predicted"/>